<keyword evidence="2" id="KW-1185">Reference proteome</keyword>
<comment type="caution">
    <text evidence="1">The sequence shown here is derived from an EMBL/GenBank/DDBJ whole genome shotgun (WGS) entry which is preliminary data.</text>
</comment>
<sequence length="146" mass="16698">MFQLDDQFLADVGLADLPEEQKKPFLQHTYDQLEYKVGIRLSEGMTNDQLDEFESIIDRKDDVIQAWLGTHTPNYQNEEVFQHLMQASNLPANDPGLRAEYAATKWLEVNRPDYRDVVAQTLEEIKQEIISSKDAILGASTPAQTE</sequence>
<dbReference type="Pfam" id="PF18908">
    <property type="entry name" value="DUF5663"/>
    <property type="match status" value="1"/>
</dbReference>
<gene>
    <name evidence="1" type="ORF">EOT05_02185</name>
</gene>
<protein>
    <submittedName>
        <fullName evidence="1">Uncharacterized protein</fullName>
    </submittedName>
</protein>
<dbReference type="Proteomes" id="UP000289257">
    <property type="component" value="Unassembled WGS sequence"/>
</dbReference>
<name>A0A4V1J7F8_9BACT</name>
<dbReference type="AlphaFoldDB" id="A0A4V1J7F8"/>
<evidence type="ECO:0000313" key="1">
    <source>
        <dbReference type="EMBL" id="RWZ78537.1"/>
    </source>
</evidence>
<proteinExistence type="predicted"/>
<evidence type="ECO:0000313" key="2">
    <source>
        <dbReference type="Proteomes" id="UP000289257"/>
    </source>
</evidence>
<dbReference type="InterPro" id="IPR043722">
    <property type="entry name" value="DUF5663"/>
</dbReference>
<accession>A0A4V1J7F8</accession>
<reference evidence="1" key="1">
    <citation type="submission" date="2019-01" db="EMBL/GenBank/DDBJ databases">
        <title>Genomic signatures and co-occurrence patterns of the ultra-small Saccharimodia (Patescibacteria phylum) suggest a symbiotic lifestyle.</title>
        <authorList>
            <person name="Lemos L."/>
            <person name="Medeiros J."/>
            <person name="Andreote F."/>
            <person name="Fernandes G."/>
            <person name="Varani A."/>
            <person name="Oliveira G."/>
            <person name="Pylro V."/>
        </authorList>
    </citation>
    <scope>NUCLEOTIDE SEQUENCE [LARGE SCALE GENOMIC DNA]</scope>
    <source>
        <strain evidence="1">AMD02</strain>
    </source>
</reference>
<dbReference type="EMBL" id="SCKX01000001">
    <property type="protein sequence ID" value="RWZ78537.1"/>
    <property type="molecule type" value="Genomic_DNA"/>
</dbReference>
<organism evidence="1 2">
    <name type="scientific">Candidatus Microsaccharimonas sossegonensis</name>
    <dbReference type="NCBI Taxonomy" id="2506948"/>
    <lineage>
        <taxon>Bacteria</taxon>
        <taxon>Candidatus Saccharimonadota</taxon>
        <taxon>Candidatus Saccharimonadia</taxon>
        <taxon>Candidatus Saccharimonadales</taxon>
        <taxon>Candidatus Saccharimonadaceae</taxon>
        <taxon>Candidatus Microsaccharimonas</taxon>
    </lineage>
</organism>